<name>A0ABN9SAR2_9DINO</name>
<organism evidence="2 3">
    <name type="scientific">Prorocentrum cordatum</name>
    <dbReference type="NCBI Taxonomy" id="2364126"/>
    <lineage>
        <taxon>Eukaryota</taxon>
        <taxon>Sar</taxon>
        <taxon>Alveolata</taxon>
        <taxon>Dinophyceae</taxon>
        <taxon>Prorocentrales</taxon>
        <taxon>Prorocentraceae</taxon>
        <taxon>Prorocentrum</taxon>
    </lineage>
</organism>
<feature type="region of interest" description="Disordered" evidence="1">
    <location>
        <begin position="1"/>
        <end position="115"/>
    </location>
</feature>
<dbReference type="EMBL" id="CAUYUJ010010321">
    <property type="protein sequence ID" value="CAK0829044.1"/>
    <property type="molecule type" value="Genomic_DNA"/>
</dbReference>
<dbReference type="Proteomes" id="UP001189429">
    <property type="component" value="Unassembled WGS sequence"/>
</dbReference>
<evidence type="ECO:0000313" key="3">
    <source>
        <dbReference type="Proteomes" id="UP001189429"/>
    </source>
</evidence>
<sequence>RLQGVATTDYLNPGKAANPQGTAAMQQAMAAHQAKMAQAGRRRASGSSATPPADSRVAPPGSSLFRPSAGVGLGMLDGLGDEQAKKEEEPSTPAMRTIRVGNVQSKESIENDLLK</sequence>
<evidence type="ECO:0000256" key="1">
    <source>
        <dbReference type="SAM" id="MobiDB-lite"/>
    </source>
</evidence>
<accession>A0ABN9SAR2</accession>
<proteinExistence type="predicted"/>
<protein>
    <submittedName>
        <fullName evidence="2">Uncharacterized protein</fullName>
    </submittedName>
</protein>
<reference evidence="2" key="1">
    <citation type="submission" date="2023-10" db="EMBL/GenBank/DDBJ databases">
        <authorList>
            <person name="Chen Y."/>
            <person name="Shah S."/>
            <person name="Dougan E. K."/>
            <person name="Thang M."/>
            <person name="Chan C."/>
        </authorList>
    </citation>
    <scope>NUCLEOTIDE SEQUENCE [LARGE SCALE GENOMIC DNA]</scope>
</reference>
<feature type="compositionally biased region" description="Polar residues" evidence="1">
    <location>
        <begin position="1"/>
        <end position="10"/>
    </location>
</feature>
<feature type="non-terminal residue" evidence="2">
    <location>
        <position position="115"/>
    </location>
</feature>
<evidence type="ECO:0000313" key="2">
    <source>
        <dbReference type="EMBL" id="CAK0829044.1"/>
    </source>
</evidence>
<comment type="caution">
    <text evidence="2">The sequence shown here is derived from an EMBL/GenBank/DDBJ whole genome shotgun (WGS) entry which is preliminary data.</text>
</comment>
<feature type="compositionally biased region" description="Low complexity" evidence="1">
    <location>
        <begin position="23"/>
        <end position="39"/>
    </location>
</feature>
<feature type="non-terminal residue" evidence="2">
    <location>
        <position position="1"/>
    </location>
</feature>
<gene>
    <name evidence="2" type="ORF">PCOR1329_LOCUS28118</name>
</gene>
<keyword evidence="3" id="KW-1185">Reference proteome</keyword>